<dbReference type="SUPFAM" id="SSF53850">
    <property type="entry name" value="Periplasmic binding protein-like II"/>
    <property type="match status" value="1"/>
</dbReference>
<dbReference type="EMBL" id="CP036402">
    <property type="protein sequence ID" value="QBI20929.1"/>
    <property type="molecule type" value="Genomic_DNA"/>
</dbReference>
<feature type="signal peptide" evidence="2">
    <location>
        <begin position="1"/>
        <end position="22"/>
    </location>
</feature>
<keyword evidence="2" id="KW-0732">Signal</keyword>
<dbReference type="RefSeq" id="WP_131155922.1">
    <property type="nucleotide sequence ID" value="NZ_CP036402.1"/>
</dbReference>
<dbReference type="OrthoDB" id="3495561at2"/>
<dbReference type="Pfam" id="PF01547">
    <property type="entry name" value="SBP_bac_1"/>
    <property type="match status" value="1"/>
</dbReference>
<dbReference type="Proteomes" id="UP000291469">
    <property type="component" value="Chromosome"/>
</dbReference>
<dbReference type="PROSITE" id="PS51257">
    <property type="entry name" value="PROKAR_LIPOPROTEIN"/>
    <property type="match status" value="1"/>
</dbReference>
<dbReference type="AlphaFoldDB" id="A0A411YIH4"/>
<dbReference type="PANTHER" id="PTHR43649:SF14">
    <property type="entry name" value="BLR3389 PROTEIN"/>
    <property type="match status" value="1"/>
</dbReference>
<organism evidence="3 4">
    <name type="scientific">Egibacter rhizosphaerae</name>
    <dbReference type="NCBI Taxonomy" id="1670831"/>
    <lineage>
        <taxon>Bacteria</taxon>
        <taxon>Bacillati</taxon>
        <taxon>Actinomycetota</taxon>
        <taxon>Nitriliruptoria</taxon>
        <taxon>Egibacterales</taxon>
        <taxon>Egibacteraceae</taxon>
        <taxon>Egibacter</taxon>
    </lineage>
</organism>
<evidence type="ECO:0000256" key="2">
    <source>
        <dbReference type="SAM" id="SignalP"/>
    </source>
</evidence>
<dbReference type="InterPro" id="IPR050490">
    <property type="entry name" value="Bact_solute-bd_prot1"/>
</dbReference>
<reference evidence="3 4" key="1">
    <citation type="submission" date="2019-01" db="EMBL/GenBank/DDBJ databases">
        <title>Egibacter rhizosphaerae EGI 80759T.</title>
        <authorList>
            <person name="Chen D.-D."/>
            <person name="Tian Y."/>
            <person name="Jiao J.-Y."/>
            <person name="Zhang X.-T."/>
            <person name="Zhang Y.-G."/>
            <person name="Zhang Y."/>
            <person name="Xiao M."/>
            <person name="Shu W.-S."/>
            <person name="Li W.-J."/>
        </authorList>
    </citation>
    <scope>NUCLEOTIDE SEQUENCE [LARGE SCALE GENOMIC DNA]</scope>
    <source>
        <strain evidence="3 4">EGI 80759</strain>
    </source>
</reference>
<name>A0A411YIH4_9ACTN</name>
<sequence length="503" mass="55830">MLEPRRYPLVLLALMVSLGLLAAACAEDGDPVDDVADDEPEDTPADEEEPDEDPPEDEDEDEEDDDPDEAAAAEDAAQLTIIENAVRGGQNSETAEWLIEDAIPAFEEQMAEEGRPVQVELEETGVDDEDYKTQLALDLSVGEGADIMGFDQFWVSEFYAAEYLEPLDEVVGPEVDEWEGWDQIPEAVAGSLEVDDQRFGVPAGTDGRVLFYRRDLFDEAGLDPDWEPESWEDILDAARELQGDDPDMRPLQINAGTPMGEATTMQGFLPVLLGTGAELYDGGWLGESEELREALGFYETIYREEELGDADLQLGTDAREASFEAFSEGEIAILGESDWFWRDVVEPDDGQFPIEDREEIVGYTKFPAQEPGAGIRGQDHVSVSGGTGRVLNPHTEHPEEAWEFLAYLGSEEAQLAFVERQPRITAREDVNAQAVEDDPMLTFVAEEILDITAYRPGFEEYPQVSETLQLATENVVSGRESVDEAVERYEIQLEGIVDPDDIR</sequence>
<feature type="region of interest" description="Disordered" evidence="1">
    <location>
        <begin position="29"/>
        <end position="71"/>
    </location>
</feature>
<accession>A0A411YIH4</accession>
<proteinExistence type="predicted"/>
<dbReference type="Gene3D" id="3.40.190.10">
    <property type="entry name" value="Periplasmic binding protein-like II"/>
    <property type="match status" value="2"/>
</dbReference>
<evidence type="ECO:0000313" key="3">
    <source>
        <dbReference type="EMBL" id="QBI20929.1"/>
    </source>
</evidence>
<keyword evidence="4" id="KW-1185">Reference proteome</keyword>
<dbReference type="PANTHER" id="PTHR43649">
    <property type="entry name" value="ARABINOSE-BINDING PROTEIN-RELATED"/>
    <property type="match status" value="1"/>
</dbReference>
<feature type="chain" id="PRO_5039596183" evidence="2">
    <location>
        <begin position="23"/>
        <end position="503"/>
    </location>
</feature>
<dbReference type="KEGG" id="erz:ER308_16000"/>
<gene>
    <name evidence="3" type="ORF">ER308_16000</name>
</gene>
<evidence type="ECO:0000256" key="1">
    <source>
        <dbReference type="SAM" id="MobiDB-lite"/>
    </source>
</evidence>
<dbReference type="InterPro" id="IPR006059">
    <property type="entry name" value="SBP"/>
</dbReference>
<protein>
    <submittedName>
        <fullName evidence="3">Extracellular solute-binding protein</fullName>
    </submittedName>
</protein>
<evidence type="ECO:0000313" key="4">
    <source>
        <dbReference type="Proteomes" id="UP000291469"/>
    </source>
</evidence>